<evidence type="ECO:0000313" key="1">
    <source>
        <dbReference type="EnsemblMetazoa" id="GPPI018124-PA"/>
    </source>
</evidence>
<dbReference type="EnsemblMetazoa" id="GPPI018124-RA">
    <property type="protein sequence ID" value="GPPI018124-PA"/>
    <property type="gene ID" value="GPPI018124"/>
</dbReference>
<proteinExistence type="predicted"/>
<organism evidence="1 2">
    <name type="scientific">Glossina palpalis gambiensis</name>
    <dbReference type="NCBI Taxonomy" id="67801"/>
    <lineage>
        <taxon>Eukaryota</taxon>
        <taxon>Metazoa</taxon>
        <taxon>Ecdysozoa</taxon>
        <taxon>Arthropoda</taxon>
        <taxon>Hexapoda</taxon>
        <taxon>Insecta</taxon>
        <taxon>Pterygota</taxon>
        <taxon>Neoptera</taxon>
        <taxon>Endopterygota</taxon>
        <taxon>Diptera</taxon>
        <taxon>Brachycera</taxon>
        <taxon>Muscomorpha</taxon>
        <taxon>Hippoboscoidea</taxon>
        <taxon>Glossinidae</taxon>
        <taxon>Glossina</taxon>
    </lineage>
</organism>
<accession>A0A1B0B404</accession>
<evidence type="ECO:0000313" key="2">
    <source>
        <dbReference type="Proteomes" id="UP000092460"/>
    </source>
</evidence>
<dbReference type="Proteomes" id="UP000092460">
    <property type="component" value="Unassembled WGS sequence"/>
</dbReference>
<sequence length="136" mass="15452">MGIVGGLILPPSPSETKRLRPLQEKAKETIVMILLIGLQRKGLLKQLKDRSFQFKKPPLKVKRITSSCEDSVYDFLITSDAERLIREPGENFGTPLGLSVDKEREKGDSEIAYLQIFTYKVNAYSKIIICYKFVSE</sequence>
<reference evidence="2" key="1">
    <citation type="submission" date="2015-01" db="EMBL/GenBank/DDBJ databases">
        <authorList>
            <person name="Aksoy S."/>
            <person name="Warren W."/>
            <person name="Wilson R.K."/>
        </authorList>
    </citation>
    <scope>NUCLEOTIDE SEQUENCE [LARGE SCALE GENOMIC DNA]</scope>
    <source>
        <strain evidence="2">IAEA</strain>
    </source>
</reference>
<dbReference type="AlphaFoldDB" id="A0A1B0B404"/>
<reference evidence="1" key="2">
    <citation type="submission" date="2020-05" db="UniProtKB">
        <authorList>
            <consortium name="EnsemblMetazoa"/>
        </authorList>
    </citation>
    <scope>IDENTIFICATION</scope>
    <source>
        <strain evidence="1">IAEA</strain>
    </source>
</reference>
<dbReference type="EMBL" id="JXJN01008132">
    <property type="status" value="NOT_ANNOTATED_CDS"/>
    <property type="molecule type" value="Genomic_DNA"/>
</dbReference>
<name>A0A1B0B404_9MUSC</name>
<protein>
    <submittedName>
        <fullName evidence="1">Uncharacterized protein</fullName>
    </submittedName>
</protein>
<dbReference type="VEuPathDB" id="VectorBase:GPPI018124"/>
<keyword evidence="2" id="KW-1185">Reference proteome</keyword>